<evidence type="ECO:0000313" key="7">
    <source>
        <dbReference type="EMBL" id="PKY05919.1"/>
    </source>
</evidence>
<dbReference type="PANTHER" id="PTHR23507:SF31">
    <property type="entry name" value="TRANSPORTER, PUTATIVE (AFU_ORTHOLOGUE AFUA_2G14230)-RELATED"/>
    <property type="match status" value="1"/>
</dbReference>
<feature type="transmembrane region" description="Helical" evidence="6">
    <location>
        <begin position="456"/>
        <end position="477"/>
    </location>
</feature>
<feature type="compositionally biased region" description="Basic and acidic residues" evidence="5">
    <location>
        <begin position="314"/>
        <end position="323"/>
    </location>
</feature>
<name>A0A2I1D7Q9_ASPC2</name>
<dbReference type="GeneID" id="36546302"/>
<dbReference type="AlphaFoldDB" id="A0A2I1D7Q9"/>
<keyword evidence="3 6" id="KW-1133">Transmembrane helix</keyword>
<feature type="transmembrane region" description="Helical" evidence="6">
    <location>
        <begin position="246"/>
        <end position="266"/>
    </location>
</feature>
<protein>
    <submittedName>
        <fullName evidence="7">MFS transporter</fullName>
    </submittedName>
</protein>
<keyword evidence="2 6" id="KW-0812">Transmembrane</keyword>
<dbReference type="InterPro" id="IPR011701">
    <property type="entry name" value="MFS"/>
</dbReference>
<dbReference type="VEuPathDB" id="FungiDB:P168DRAFT_303617"/>
<evidence type="ECO:0000256" key="2">
    <source>
        <dbReference type="ARBA" id="ARBA00022692"/>
    </source>
</evidence>
<feature type="transmembrane region" description="Helical" evidence="6">
    <location>
        <begin position="124"/>
        <end position="143"/>
    </location>
</feature>
<dbReference type="SUPFAM" id="SSF103473">
    <property type="entry name" value="MFS general substrate transporter"/>
    <property type="match status" value="1"/>
</dbReference>
<feature type="transmembrane region" description="Helical" evidence="6">
    <location>
        <begin position="218"/>
        <end position="240"/>
    </location>
</feature>
<feature type="region of interest" description="Disordered" evidence="5">
    <location>
        <begin position="295"/>
        <end position="332"/>
    </location>
</feature>
<dbReference type="InterPro" id="IPR036259">
    <property type="entry name" value="MFS_trans_sf"/>
</dbReference>
<keyword evidence="8" id="KW-1185">Reference proteome</keyword>
<comment type="subcellular location">
    <subcellularLocation>
        <location evidence="1">Membrane</location>
        <topology evidence="1">Multi-pass membrane protein</topology>
    </subcellularLocation>
</comment>
<dbReference type="Gene3D" id="1.20.1250.20">
    <property type="entry name" value="MFS general substrate transporter like domains"/>
    <property type="match status" value="2"/>
</dbReference>
<evidence type="ECO:0000256" key="4">
    <source>
        <dbReference type="ARBA" id="ARBA00023136"/>
    </source>
</evidence>
<dbReference type="GO" id="GO:0016020">
    <property type="term" value="C:membrane"/>
    <property type="evidence" value="ECO:0007669"/>
    <property type="project" value="UniProtKB-SubCell"/>
</dbReference>
<sequence>MTMTLVPHDPRDAEDAPFLPSADSADSASNSNPSPWDRKERKEQHAIDPNLRLRLMVTLFAMVLAIEVGIVMAGGPMTQIYESITCREFYARTDPSQIGPSGYVEESQCKLKEVQSELAAVKGYMEFFDGILSIFLAIPYGLMADRSGRKPTITLSIPGFFLNCFLNFIVIWYSDVLPLRAVWASSLAWLIGGGPVVAFAVAWTMMSDVTTEEERAPMFFKFGVASMGADFVSSLASSWLMVMNPWIPLLAGWSIVMGGVCLALTLPETMHTVHAHPPSPSPSIELSRWSHEDLENHTRRVPKEPGPDDWNDFESPKEGETRPPRGGPSTPPPMIVKLLARCRAYLTPYSFIFRNKHFMLLLSAFLVYRLSRGSSWFLVQYISTRYHWSLAQANFLMSWKPALTIPLFLWVLPAISRRLLRTMKTNQKDLYLARLSIIFLIVGTLGIGLSPTIATLIPSLIVQTAGAGFVFLTRSLVTTLVRREETARLFTMIEVLQSVGNVVASLSITTVFQIGLEMGGVWIGLAWMMTSTAFTLVGLAIWLFRLPPSPVEDGHFDDL</sequence>
<evidence type="ECO:0000256" key="1">
    <source>
        <dbReference type="ARBA" id="ARBA00004141"/>
    </source>
</evidence>
<evidence type="ECO:0000256" key="5">
    <source>
        <dbReference type="SAM" id="MobiDB-lite"/>
    </source>
</evidence>
<feature type="compositionally biased region" description="Low complexity" evidence="5">
    <location>
        <begin position="20"/>
        <end position="35"/>
    </location>
</feature>
<keyword evidence="4 6" id="KW-0472">Membrane</keyword>
<evidence type="ECO:0000256" key="3">
    <source>
        <dbReference type="ARBA" id="ARBA00022989"/>
    </source>
</evidence>
<accession>A0A2I1D7Q9</accession>
<feature type="transmembrane region" description="Helical" evidence="6">
    <location>
        <begin position="489"/>
        <end position="515"/>
    </location>
</feature>
<dbReference type="GO" id="GO:0022857">
    <property type="term" value="F:transmembrane transporter activity"/>
    <property type="evidence" value="ECO:0007669"/>
    <property type="project" value="InterPro"/>
</dbReference>
<feature type="transmembrane region" description="Helical" evidence="6">
    <location>
        <begin position="358"/>
        <end position="382"/>
    </location>
</feature>
<dbReference type="CDD" id="cd06174">
    <property type="entry name" value="MFS"/>
    <property type="match status" value="1"/>
</dbReference>
<dbReference type="Pfam" id="PF07690">
    <property type="entry name" value="MFS_1"/>
    <property type="match status" value="1"/>
</dbReference>
<feature type="transmembrane region" description="Helical" evidence="6">
    <location>
        <begin position="402"/>
        <end position="420"/>
    </location>
</feature>
<dbReference type="RefSeq" id="XP_024694513.1">
    <property type="nucleotide sequence ID" value="XM_024838778.1"/>
</dbReference>
<gene>
    <name evidence="7" type="ORF">P168DRAFT_303617</name>
</gene>
<evidence type="ECO:0000313" key="8">
    <source>
        <dbReference type="Proteomes" id="UP000234254"/>
    </source>
</evidence>
<feature type="region of interest" description="Disordered" evidence="5">
    <location>
        <begin position="1"/>
        <end position="43"/>
    </location>
</feature>
<feature type="transmembrane region" description="Helical" evidence="6">
    <location>
        <begin position="432"/>
        <end position="450"/>
    </location>
</feature>
<dbReference type="EMBL" id="MSFM01000004">
    <property type="protein sequence ID" value="PKY05919.1"/>
    <property type="molecule type" value="Genomic_DNA"/>
</dbReference>
<feature type="compositionally biased region" description="Basic and acidic residues" evidence="5">
    <location>
        <begin position="295"/>
        <end position="306"/>
    </location>
</feature>
<evidence type="ECO:0000256" key="6">
    <source>
        <dbReference type="SAM" id="Phobius"/>
    </source>
</evidence>
<feature type="transmembrane region" description="Helical" evidence="6">
    <location>
        <begin position="521"/>
        <end position="544"/>
    </location>
</feature>
<dbReference type="PANTHER" id="PTHR23507">
    <property type="entry name" value="ZGC:174356"/>
    <property type="match status" value="1"/>
</dbReference>
<feature type="transmembrane region" description="Helical" evidence="6">
    <location>
        <begin position="155"/>
        <end position="174"/>
    </location>
</feature>
<feature type="transmembrane region" description="Helical" evidence="6">
    <location>
        <begin position="51"/>
        <end position="73"/>
    </location>
</feature>
<proteinExistence type="predicted"/>
<reference evidence="7" key="1">
    <citation type="submission" date="2016-12" db="EMBL/GenBank/DDBJ databases">
        <title>The genomes of Aspergillus section Nigri reveals drivers in fungal speciation.</title>
        <authorList>
            <consortium name="DOE Joint Genome Institute"/>
            <person name="Vesth T.C."/>
            <person name="Nybo J."/>
            <person name="Theobald S."/>
            <person name="Brandl J."/>
            <person name="Frisvad J.C."/>
            <person name="Nielsen K.F."/>
            <person name="Lyhne E.K."/>
            <person name="Kogle M.E."/>
            <person name="Kuo A."/>
            <person name="Riley R."/>
            <person name="Clum A."/>
            <person name="Nolan M."/>
            <person name="Lipzen A."/>
            <person name="Salamov A."/>
            <person name="Henrissat B."/>
            <person name="Wiebenga A."/>
            <person name="De vries R.P."/>
            <person name="Grigoriev I.V."/>
            <person name="Mortensen U.H."/>
            <person name="Andersen M.R."/>
            <person name="Baker S.E."/>
        </authorList>
    </citation>
    <scope>NUCLEOTIDE SEQUENCE</scope>
    <source>
        <strain evidence="7">IBT 28561</strain>
    </source>
</reference>
<dbReference type="OrthoDB" id="194139at2759"/>
<comment type="caution">
    <text evidence="7">The sequence shown here is derived from an EMBL/GenBank/DDBJ whole genome shotgun (WGS) entry which is preliminary data.</text>
</comment>
<dbReference type="Proteomes" id="UP000234254">
    <property type="component" value="Unassembled WGS sequence"/>
</dbReference>
<feature type="transmembrane region" description="Helical" evidence="6">
    <location>
        <begin position="186"/>
        <end position="206"/>
    </location>
</feature>
<organism evidence="7 8">
    <name type="scientific">Aspergillus campestris (strain IBT 28561)</name>
    <dbReference type="NCBI Taxonomy" id="1392248"/>
    <lineage>
        <taxon>Eukaryota</taxon>
        <taxon>Fungi</taxon>
        <taxon>Dikarya</taxon>
        <taxon>Ascomycota</taxon>
        <taxon>Pezizomycotina</taxon>
        <taxon>Eurotiomycetes</taxon>
        <taxon>Eurotiomycetidae</taxon>
        <taxon>Eurotiales</taxon>
        <taxon>Aspergillaceae</taxon>
        <taxon>Aspergillus</taxon>
        <taxon>Aspergillus subgen. Circumdati</taxon>
    </lineage>
</organism>